<organism evidence="1 2">
    <name type="scientific">Brenthis ino</name>
    <name type="common">lesser marbled fritillary</name>
    <dbReference type="NCBI Taxonomy" id="405034"/>
    <lineage>
        <taxon>Eukaryota</taxon>
        <taxon>Metazoa</taxon>
        <taxon>Ecdysozoa</taxon>
        <taxon>Arthropoda</taxon>
        <taxon>Hexapoda</taxon>
        <taxon>Insecta</taxon>
        <taxon>Pterygota</taxon>
        <taxon>Neoptera</taxon>
        <taxon>Endopterygota</taxon>
        <taxon>Lepidoptera</taxon>
        <taxon>Glossata</taxon>
        <taxon>Ditrysia</taxon>
        <taxon>Papilionoidea</taxon>
        <taxon>Nymphalidae</taxon>
        <taxon>Heliconiinae</taxon>
        <taxon>Argynnini</taxon>
        <taxon>Brenthis</taxon>
    </lineage>
</organism>
<protein>
    <submittedName>
        <fullName evidence="1">Uncharacterized protein</fullName>
    </submittedName>
</protein>
<feature type="non-terminal residue" evidence="1">
    <location>
        <position position="74"/>
    </location>
</feature>
<evidence type="ECO:0000313" key="2">
    <source>
        <dbReference type="Proteomes" id="UP000838878"/>
    </source>
</evidence>
<evidence type="ECO:0000313" key="1">
    <source>
        <dbReference type="EMBL" id="CAH0729193.1"/>
    </source>
</evidence>
<keyword evidence="2" id="KW-1185">Reference proteome</keyword>
<sequence>MYKWYPDPYVPSDCMKYSICNNFDHYPTELAHWALEEMWFNFKFSKYTMERKAVDRDEEIYQLCPSKEEVIYNL</sequence>
<accession>A0A8J9VS16</accession>
<gene>
    <name evidence="1" type="ORF">BINO364_LOCUS14328</name>
</gene>
<dbReference type="AlphaFoldDB" id="A0A8J9VS16"/>
<name>A0A8J9VS16_9NEOP</name>
<dbReference type="Proteomes" id="UP000838878">
    <property type="component" value="Chromosome 8"/>
</dbReference>
<dbReference type="EMBL" id="OV170228">
    <property type="protein sequence ID" value="CAH0729193.1"/>
    <property type="molecule type" value="Genomic_DNA"/>
</dbReference>
<proteinExistence type="predicted"/>
<reference evidence="1" key="1">
    <citation type="submission" date="2021-12" db="EMBL/GenBank/DDBJ databases">
        <authorList>
            <person name="Martin H S."/>
        </authorList>
    </citation>
    <scope>NUCLEOTIDE SEQUENCE</scope>
</reference>